<dbReference type="Proteomes" id="UP000000768">
    <property type="component" value="Chromosome 8"/>
</dbReference>
<accession>A0A1Z5R4N5</accession>
<dbReference type="EMBL" id="CM000767">
    <property type="protein sequence ID" value="OQU78680.1"/>
    <property type="molecule type" value="Genomic_DNA"/>
</dbReference>
<gene>
    <name evidence="1" type="ORF">SORBI_3008G030501</name>
</gene>
<reference evidence="2" key="2">
    <citation type="journal article" date="2018" name="Plant J.">
        <title>The Sorghum bicolor reference genome: improved assembly, gene annotations, a transcriptome atlas, and signatures of genome organization.</title>
        <authorList>
            <person name="McCormick R.F."/>
            <person name="Truong S.K."/>
            <person name="Sreedasyam A."/>
            <person name="Jenkins J."/>
            <person name="Shu S."/>
            <person name="Sims D."/>
            <person name="Kennedy M."/>
            <person name="Amirebrahimi M."/>
            <person name="Weers B.D."/>
            <person name="McKinley B."/>
            <person name="Mattison A."/>
            <person name="Morishige D.T."/>
            <person name="Grimwood J."/>
            <person name="Schmutz J."/>
            <person name="Mullet J.E."/>
        </authorList>
    </citation>
    <scope>NUCLEOTIDE SEQUENCE [LARGE SCALE GENOMIC DNA]</scope>
    <source>
        <strain evidence="2">cv. BTx623</strain>
    </source>
</reference>
<dbReference type="AlphaFoldDB" id="A0A1Z5R4N5"/>
<proteinExistence type="predicted"/>
<evidence type="ECO:0000313" key="2">
    <source>
        <dbReference type="Proteomes" id="UP000000768"/>
    </source>
</evidence>
<organism evidence="1 2">
    <name type="scientific">Sorghum bicolor</name>
    <name type="common">Sorghum</name>
    <name type="synonym">Sorghum vulgare</name>
    <dbReference type="NCBI Taxonomy" id="4558"/>
    <lineage>
        <taxon>Eukaryota</taxon>
        <taxon>Viridiplantae</taxon>
        <taxon>Streptophyta</taxon>
        <taxon>Embryophyta</taxon>
        <taxon>Tracheophyta</taxon>
        <taxon>Spermatophyta</taxon>
        <taxon>Magnoliopsida</taxon>
        <taxon>Liliopsida</taxon>
        <taxon>Poales</taxon>
        <taxon>Poaceae</taxon>
        <taxon>PACMAD clade</taxon>
        <taxon>Panicoideae</taxon>
        <taxon>Andropogonodae</taxon>
        <taxon>Andropogoneae</taxon>
        <taxon>Sorghinae</taxon>
        <taxon>Sorghum</taxon>
    </lineage>
</organism>
<protein>
    <submittedName>
        <fullName evidence="1">Uncharacterized protein</fullName>
    </submittedName>
</protein>
<keyword evidence="2" id="KW-1185">Reference proteome</keyword>
<name>A0A1Z5R4N5_SORBI</name>
<dbReference type="InParanoid" id="A0A1Z5R4N5"/>
<dbReference type="Gramene" id="OQU78680">
    <property type="protein sequence ID" value="OQU78680"/>
    <property type="gene ID" value="SORBI_3008G030501"/>
</dbReference>
<reference evidence="1 2" key="1">
    <citation type="journal article" date="2009" name="Nature">
        <title>The Sorghum bicolor genome and the diversification of grasses.</title>
        <authorList>
            <person name="Paterson A.H."/>
            <person name="Bowers J.E."/>
            <person name="Bruggmann R."/>
            <person name="Dubchak I."/>
            <person name="Grimwood J."/>
            <person name="Gundlach H."/>
            <person name="Haberer G."/>
            <person name="Hellsten U."/>
            <person name="Mitros T."/>
            <person name="Poliakov A."/>
            <person name="Schmutz J."/>
            <person name="Spannagl M."/>
            <person name="Tang H."/>
            <person name="Wang X."/>
            <person name="Wicker T."/>
            <person name="Bharti A.K."/>
            <person name="Chapman J."/>
            <person name="Feltus F.A."/>
            <person name="Gowik U."/>
            <person name="Grigoriev I.V."/>
            <person name="Lyons E."/>
            <person name="Maher C.A."/>
            <person name="Martis M."/>
            <person name="Narechania A."/>
            <person name="Otillar R.P."/>
            <person name="Penning B.W."/>
            <person name="Salamov A.A."/>
            <person name="Wang Y."/>
            <person name="Zhang L."/>
            <person name="Carpita N.C."/>
            <person name="Freeling M."/>
            <person name="Gingle A.R."/>
            <person name="Hash C.T."/>
            <person name="Keller B."/>
            <person name="Klein P."/>
            <person name="Kresovich S."/>
            <person name="McCann M.C."/>
            <person name="Ming R."/>
            <person name="Peterson D.G."/>
            <person name="Mehboob-ur-Rahman"/>
            <person name="Ware D."/>
            <person name="Westhoff P."/>
            <person name="Mayer K.F."/>
            <person name="Messing J."/>
            <person name="Rokhsar D.S."/>
        </authorList>
    </citation>
    <scope>NUCLEOTIDE SEQUENCE [LARGE SCALE GENOMIC DNA]</scope>
    <source>
        <strain evidence="2">cv. BTx623</strain>
    </source>
</reference>
<evidence type="ECO:0000313" key="1">
    <source>
        <dbReference type="EMBL" id="OQU78680.1"/>
    </source>
</evidence>
<sequence length="107" mass="12534">MTLTMKNRRMPLLTFNQSSEMMNVNACYCSKKQLRELRKLPSLPSIAMRTRPTIKLRSRWTSSISHKSEPIAIATTKEEVKAEQTAVREKLKCMIMWQIYFGHVLMK</sequence>